<proteinExistence type="predicted"/>
<sequence>MADCMRRKRNLSNHTDCLAVKRKYRYSAEQDNFCTRRPFTDDHFLLKLGAAEALTPSQEQIERSTARRAGASSSLVNRAHAAAARLCRTRRCRSQRFMLWTRNSMDHEVGHSHKWYSLHCAFWEAYSLNRTLVLDSFLGMSRIHADEDYNAEVPYPVWYSTKGLERARAGAMFYHDFVRDCGAPGVFHVLSSLVAVLSVCTRDCGAPGVFHVGGRGILATASGAATAAAAVPDVALMPSGSTHADMAARADVPLLVRHWDHDDRSNATRPAFRFGFQVCHPPETADARYPTGAREPGVDYSFPRKLWGKKYAPWVYDMARYILSDMWKDKKPGLKIACIHVRRGDKVELESQKQRYPNLDYDTSPEGIRRTIKPWLNPGSTLYFATNQKDAKAFFAPLEDEYIVRTLEHYSDVLPPEKFLSPSLALVDYAVLIGGCPTLLPTFVSEESRGFGPHLSLSPLPK</sequence>
<gene>
    <name evidence="1" type="ORF">JKP88DRAFT_276830</name>
</gene>
<dbReference type="OrthoDB" id="1882547at2759"/>
<dbReference type="PANTHER" id="PTHR31469:SF8">
    <property type="entry name" value="OS07G0641000 PROTEIN"/>
    <property type="match status" value="1"/>
</dbReference>
<name>A0A835Z0A5_9STRA</name>
<reference evidence="1" key="1">
    <citation type="submission" date="2021-02" db="EMBL/GenBank/DDBJ databases">
        <title>First Annotated Genome of the Yellow-green Alga Tribonema minus.</title>
        <authorList>
            <person name="Mahan K.M."/>
        </authorList>
    </citation>
    <scope>NUCLEOTIDE SEQUENCE</scope>
    <source>
        <strain evidence="1">UTEX B ZZ1240</strain>
    </source>
</reference>
<dbReference type="AlphaFoldDB" id="A0A835Z0A5"/>
<organism evidence="1 2">
    <name type="scientific">Tribonema minus</name>
    <dbReference type="NCBI Taxonomy" id="303371"/>
    <lineage>
        <taxon>Eukaryota</taxon>
        <taxon>Sar</taxon>
        <taxon>Stramenopiles</taxon>
        <taxon>Ochrophyta</taxon>
        <taxon>PX clade</taxon>
        <taxon>Xanthophyceae</taxon>
        <taxon>Tribonematales</taxon>
        <taxon>Tribonemataceae</taxon>
        <taxon>Tribonema</taxon>
    </lineage>
</organism>
<keyword evidence="2" id="KW-1185">Reference proteome</keyword>
<dbReference type="Proteomes" id="UP000664859">
    <property type="component" value="Unassembled WGS sequence"/>
</dbReference>
<accession>A0A835Z0A5</accession>
<comment type="caution">
    <text evidence="1">The sequence shown here is derived from an EMBL/GenBank/DDBJ whole genome shotgun (WGS) entry which is preliminary data.</text>
</comment>
<evidence type="ECO:0000313" key="1">
    <source>
        <dbReference type="EMBL" id="KAG5184896.1"/>
    </source>
</evidence>
<dbReference type="PANTHER" id="PTHR31469">
    <property type="entry name" value="OS07G0633600 PROTEIN"/>
    <property type="match status" value="1"/>
</dbReference>
<protein>
    <submittedName>
        <fullName evidence="1">Uncharacterized protein</fullName>
    </submittedName>
</protein>
<evidence type="ECO:0000313" key="2">
    <source>
        <dbReference type="Proteomes" id="UP000664859"/>
    </source>
</evidence>
<dbReference type="EMBL" id="JAFCMP010000146">
    <property type="protein sequence ID" value="KAG5184896.1"/>
    <property type="molecule type" value="Genomic_DNA"/>
</dbReference>